<evidence type="ECO:0000259" key="3">
    <source>
        <dbReference type="Pfam" id="PF21001"/>
    </source>
</evidence>
<feature type="transmembrane region" description="Helical" evidence="1">
    <location>
        <begin position="74"/>
        <end position="94"/>
    </location>
</feature>
<dbReference type="Pfam" id="PF07290">
    <property type="entry name" value="YqiJ_OB"/>
    <property type="match status" value="1"/>
</dbReference>
<sequence length="218" mass="22734">MSLLLLPGNAPFVTAIGLMIVIGLLEGLTLLFGMSVTEHAGSLLVTHFGLDHSGADAGVGIVGQFLSWLHVGRVPLLVLLILFLLSFSVVGLLVQSLLHALAGFMLPPALASVISALGSLPLVRQTGGLVARFVPQTESSAVSEIDFIGLPAQIVTGEASVGTPAEARLVDRFGQPHYVRVEPDRAGQSFVRGTTVAIVSHVSGSLYRAVIIGRSDLL</sequence>
<dbReference type="EMBL" id="JAQQFN010000003">
    <property type="protein sequence ID" value="MFL9882463.1"/>
    <property type="molecule type" value="Genomic_DNA"/>
</dbReference>
<feature type="domain" description="Inner membrane protein YqiJ OB-fold" evidence="2">
    <location>
        <begin position="147"/>
        <end position="210"/>
    </location>
</feature>
<keyword evidence="1" id="KW-1133">Transmembrane helix</keyword>
<keyword evidence="1" id="KW-0472">Membrane</keyword>
<evidence type="ECO:0000256" key="1">
    <source>
        <dbReference type="SAM" id="Phobius"/>
    </source>
</evidence>
<dbReference type="RefSeq" id="WP_408270555.1">
    <property type="nucleotide sequence ID" value="NZ_JAQQFH010000003.1"/>
</dbReference>
<gene>
    <name evidence="4" type="ORF">PQR66_05465</name>
</gene>
<protein>
    <submittedName>
        <fullName evidence="4">DUF1449 family protein</fullName>
    </submittedName>
</protein>
<evidence type="ECO:0000313" key="5">
    <source>
        <dbReference type="Proteomes" id="UP001629249"/>
    </source>
</evidence>
<reference evidence="4 5" key="1">
    <citation type="journal article" date="2024" name="Chem. Sci.">
        <title>Discovery of megapolipeptins by genome mining of a Burkholderiales bacteria collection.</title>
        <authorList>
            <person name="Paulo B.S."/>
            <person name="Recchia M.J.J."/>
            <person name="Lee S."/>
            <person name="Fergusson C.H."/>
            <person name="Romanowski S.B."/>
            <person name="Hernandez A."/>
            <person name="Krull N."/>
            <person name="Liu D.Y."/>
            <person name="Cavanagh H."/>
            <person name="Bos A."/>
            <person name="Gray C.A."/>
            <person name="Murphy B.T."/>
            <person name="Linington R.G."/>
            <person name="Eustaquio A.S."/>
        </authorList>
    </citation>
    <scope>NUCLEOTIDE SEQUENCE [LARGE SCALE GENOMIC DNA]</scope>
    <source>
        <strain evidence="4 5">RL16-012-BIC-B</strain>
    </source>
</reference>
<comment type="caution">
    <text evidence="4">The sequence shown here is derived from an EMBL/GenBank/DDBJ whole genome shotgun (WGS) entry which is preliminary data.</text>
</comment>
<dbReference type="Pfam" id="PF21001">
    <property type="entry name" value="YqiJ_N"/>
    <property type="match status" value="1"/>
</dbReference>
<accession>A0ABW8ZJJ9</accession>
<dbReference type="Proteomes" id="UP001629249">
    <property type="component" value="Unassembled WGS sequence"/>
</dbReference>
<feature type="domain" description="Inner membrane protein YqiJ N-terminal" evidence="3">
    <location>
        <begin position="9"/>
        <end position="124"/>
    </location>
</feature>
<feature type="transmembrane region" description="Helical" evidence="1">
    <location>
        <begin position="100"/>
        <end position="123"/>
    </location>
</feature>
<evidence type="ECO:0000313" key="4">
    <source>
        <dbReference type="EMBL" id="MFL9882463.1"/>
    </source>
</evidence>
<evidence type="ECO:0000259" key="2">
    <source>
        <dbReference type="Pfam" id="PF07290"/>
    </source>
</evidence>
<feature type="transmembrane region" description="Helical" evidence="1">
    <location>
        <begin position="12"/>
        <end position="33"/>
    </location>
</feature>
<keyword evidence="1" id="KW-0812">Transmembrane</keyword>
<keyword evidence="5" id="KW-1185">Reference proteome</keyword>
<organism evidence="4 5">
    <name type="scientific">Paraburkholderia agricolaris</name>
    <dbReference type="NCBI Taxonomy" id="2152888"/>
    <lineage>
        <taxon>Bacteria</taxon>
        <taxon>Pseudomonadati</taxon>
        <taxon>Pseudomonadota</taxon>
        <taxon>Betaproteobacteria</taxon>
        <taxon>Burkholderiales</taxon>
        <taxon>Burkholderiaceae</taxon>
        <taxon>Paraburkholderia</taxon>
    </lineage>
</organism>
<dbReference type="InterPro" id="IPR010840">
    <property type="entry name" value="YqiJ_OB"/>
</dbReference>
<proteinExistence type="predicted"/>
<dbReference type="InterPro" id="IPR048376">
    <property type="entry name" value="YqiJ_N"/>
</dbReference>
<name>A0ABW8ZJJ9_9BURK</name>